<feature type="transmembrane region" description="Helical" evidence="15">
    <location>
        <begin position="1409"/>
        <end position="1429"/>
    </location>
</feature>
<feature type="domain" description="HMA" evidence="17">
    <location>
        <begin position="399"/>
        <end position="465"/>
    </location>
</feature>
<dbReference type="NCBIfam" id="TIGR00003">
    <property type="entry name" value="copper ion binding protein"/>
    <property type="match status" value="5"/>
</dbReference>
<feature type="transmembrane region" description="Helical" evidence="15">
    <location>
        <begin position="1381"/>
        <end position="1403"/>
    </location>
</feature>
<dbReference type="SUPFAM" id="SSF81653">
    <property type="entry name" value="Calcium ATPase, transduction domain A"/>
    <property type="match status" value="1"/>
</dbReference>
<evidence type="ECO:0000256" key="13">
    <source>
        <dbReference type="ARBA" id="ARBA00023065"/>
    </source>
</evidence>
<keyword evidence="3" id="KW-0813">Transport</keyword>
<dbReference type="OMA" id="DHMMESK"/>
<evidence type="ECO:0000256" key="9">
    <source>
        <dbReference type="ARBA" id="ARBA00022840"/>
    </source>
</evidence>
<keyword evidence="5 15" id="KW-0479">Metal-binding</keyword>
<keyword evidence="14 15" id="KW-0472">Membrane</keyword>
<dbReference type="STRING" id="94237.ENSMMOP00000005314"/>
<dbReference type="InterPro" id="IPR044492">
    <property type="entry name" value="P_typ_ATPase_HD_dom"/>
</dbReference>
<dbReference type="InterPro" id="IPR006121">
    <property type="entry name" value="HMA_dom"/>
</dbReference>
<dbReference type="InterPro" id="IPR023299">
    <property type="entry name" value="ATPase_P-typ_cyto_dom_N"/>
</dbReference>
<comment type="similarity">
    <text evidence="15">Belongs to the cation transport ATPase (P-type) (TC 3.A.3) family. Type IB subfamily.</text>
</comment>
<evidence type="ECO:0000256" key="11">
    <source>
        <dbReference type="ARBA" id="ARBA00022989"/>
    </source>
</evidence>
<dbReference type="InterPro" id="IPR008250">
    <property type="entry name" value="ATPase_P-typ_transduc_dom_A_sf"/>
</dbReference>
<dbReference type="NCBIfam" id="TIGR01525">
    <property type="entry name" value="ATPase-IB_hvy"/>
    <property type="match status" value="1"/>
</dbReference>
<feature type="domain" description="HMA" evidence="17">
    <location>
        <begin position="588"/>
        <end position="654"/>
    </location>
</feature>
<dbReference type="InterPro" id="IPR036412">
    <property type="entry name" value="HAD-like_sf"/>
</dbReference>
<dbReference type="GO" id="GO:0016887">
    <property type="term" value="F:ATP hydrolysis activity"/>
    <property type="evidence" value="ECO:0007669"/>
    <property type="project" value="InterPro"/>
</dbReference>
<keyword evidence="13" id="KW-0406">Ion transport</keyword>
<evidence type="ECO:0000259" key="17">
    <source>
        <dbReference type="PROSITE" id="PS50846"/>
    </source>
</evidence>
<evidence type="ECO:0000256" key="3">
    <source>
        <dbReference type="ARBA" id="ARBA00022448"/>
    </source>
</evidence>
<name>A0A3Q3W9J0_MOLML</name>
<feature type="transmembrane region" description="Helical" evidence="15">
    <location>
        <begin position="728"/>
        <end position="750"/>
    </location>
</feature>
<dbReference type="InterPro" id="IPR001757">
    <property type="entry name" value="P_typ_ATPase"/>
</dbReference>
<dbReference type="Proteomes" id="UP000261620">
    <property type="component" value="Unplaced"/>
</dbReference>
<keyword evidence="19" id="KW-1185">Reference proteome</keyword>
<dbReference type="FunFam" id="3.40.50.1000:FF:000144">
    <property type="entry name" value="copper-transporting ATPase 1 isoform X2"/>
    <property type="match status" value="1"/>
</dbReference>
<evidence type="ECO:0000256" key="4">
    <source>
        <dbReference type="ARBA" id="ARBA00022692"/>
    </source>
</evidence>
<dbReference type="GO" id="GO:0005507">
    <property type="term" value="F:copper ion binding"/>
    <property type="evidence" value="ECO:0007669"/>
    <property type="project" value="InterPro"/>
</dbReference>
<feature type="domain" description="HMA" evidence="17">
    <location>
        <begin position="512"/>
        <end position="578"/>
    </location>
</feature>
<dbReference type="InterPro" id="IPR027256">
    <property type="entry name" value="P-typ_ATPase_IB"/>
</dbReference>
<accession>A0A3Q3W9J0</accession>
<evidence type="ECO:0000256" key="14">
    <source>
        <dbReference type="ARBA" id="ARBA00023136"/>
    </source>
</evidence>
<dbReference type="PANTHER" id="PTHR46594">
    <property type="entry name" value="P-TYPE CATION-TRANSPORTING ATPASE"/>
    <property type="match status" value="1"/>
</dbReference>
<feature type="region of interest" description="Disordered" evidence="16">
    <location>
        <begin position="491"/>
        <end position="511"/>
    </location>
</feature>
<dbReference type="InterPro" id="IPR023298">
    <property type="entry name" value="ATPase_P-typ_TM_dom_sf"/>
</dbReference>
<proteinExistence type="inferred from homology"/>
<keyword evidence="10" id="KW-1278">Translocase</keyword>
<dbReference type="PANTHER" id="PTHR46594:SF4">
    <property type="entry name" value="P-TYPE CATION-TRANSPORTING ATPASE"/>
    <property type="match status" value="1"/>
</dbReference>
<keyword evidence="6" id="KW-0677">Repeat</keyword>
<dbReference type="PRINTS" id="PR00119">
    <property type="entry name" value="CATATPASE"/>
</dbReference>
<dbReference type="CDD" id="cd00371">
    <property type="entry name" value="HMA"/>
    <property type="match status" value="6"/>
</dbReference>
<dbReference type="Gene3D" id="3.40.50.1000">
    <property type="entry name" value="HAD superfamily/HAD-like"/>
    <property type="match status" value="1"/>
</dbReference>
<dbReference type="SUPFAM" id="SSF56784">
    <property type="entry name" value="HAD-like"/>
    <property type="match status" value="1"/>
</dbReference>
<feature type="transmembrane region" description="Helical" evidence="15">
    <location>
        <begin position="798"/>
        <end position="820"/>
    </location>
</feature>
<dbReference type="Ensembl" id="ENSMMOT00000005409.1">
    <property type="protein sequence ID" value="ENSMMOP00000005314.1"/>
    <property type="gene ID" value="ENSMMOG00000004223.1"/>
</dbReference>
<keyword evidence="12" id="KW-0186">Copper</keyword>
<keyword evidence="4 15" id="KW-0812">Transmembrane</keyword>
<evidence type="ECO:0000256" key="10">
    <source>
        <dbReference type="ARBA" id="ARBA00022967"/>
    </source>
</evidence>
<evidence type="ECO:0000256" key="12">
    <source>
        <dbReference type="ARBA" id="ARBA00023008"/>
    </source>
</evidence>
<dbReference type="Gene3D" id="3.30.70.100">
    <property type="match status" value="6"/>
</dbReference>
<dbReference type="FunFam" id="3.40.50.1000:FF:000092">
    <property type="entry name" value="copper-transporting ATPase 1 isoform X2"/>
    <property type="match status" value="1"/>
</dbReference>
<dbReference type="Gene3D" id="2.70.150.10">
    <property type="entry name" value="Calcium-transporting ATPase, cytoplasmic transduction domain A"/>
    <property type="match status" value="1"/>
</dbReference>
<dbReference type="FunFam" id="2.70.150.10:FF:000002">
    <property type="entry name" value="Copper-transporting ATPase 1, putative"/>
    <property type="match status" value="1"/>
</dbReference>
<sequence length="1521" mass="164538">MTQKGNLCSVSIAVEGMTCGSCVQSIEQRIGSLPGVIDIKVSLEQENATVIFDPSQQSPESLSEAIEDMGFESSLSESSTTTPVSTDTQVILTSGLTPAAQQEALEKLSQIQGVLDVRESPAQMGLTVTFVPSLTSSQQLSESVSSLMLAASQAHRSPMQKAPTLSPSHTTGDGVSILKLCIERMTCHSCTTTIEGKVGKLKGIEKIKVVLDTQEATVVYLPYLITVQTIIDQIAVAGFKAVVKSKPRPLQLSPSEMERFIDCQKPTISSPSETSEETEIFIDTTLMMLRVTGMHCHSCVVNIQDNISKLPGVSSVEVSLENERASICYDPLKVTVTQLQQAIEALPPGNFKTQPWDSSGPVKSVSTSPRPALSLSRPTGANQAKQASLQPCFTQPLASVVNIHIEGMTCNSCVQSIEGIISQRKGVMSARVSLAEHCGIIEYDPLLITPEELKQAIEDMGFDAFLPATNSLVPEPGQCLSKSLSVAPVKDNELDSDVPKQSPQEGNNDKHSKCHIHIGGMTCASCVANIERNLKNETGIYSVLVALMASKAEVRYNSELIDPVKIAECVEELGFTASVMENYEGSDGNLELVVRGMTCASCVHKIESSLMKEKGIIYASVALATNKAHVKYDLEIIGPRDIIKLIENLGFEASLVKKDRTACHLDHSKEIRQWRKSFLVSLFFCVPVMGMMTYMIIMDHQMNISHQHNVTAEDRNHYHSTMFLERQVLPGLSIMNLLSFIFCVPVQLIGGRYFYIQAYKAVKHRSANMDVLIVLATSIAFTYSLVILIVAMVEKAKINPITFFDTPPMLFVFISLGRWLEQIAKSKTSEALSKLMSLQATEATVVTLSSDRSILSEEQVDVELVQRGDVVKVVPGGKFPVDGRVIEGHSMADESLITGEAMPVTKKPGSSVIAGSINQNGSLLISATHVGMDTTLSQIVKLVEEAQTSKAPIQQYADKISGYFVPFIVGISLLTLIAWIIIGFLDFCLVEKYFPGYDKSISRSEAVIRFAFQASITVLCIACPCSLGLATPTAVMVGTGVGAQNGILIKGGEPLEMAHKVQSVVFDKTGTITYGAPKVIQVKMVVEGNKMPRSRLLAIVGTAENNSEHPLGAAITKYCKQELGTESLGACTDFQAVPGCGVRCQVSNTESLLKQADSDSEDNNQRNSVLVQISDTRMPTSSHPLIMDPQPLSLVQTTTYIVLIGNREWMKRNCLQIKPDIEEAMTDHERRGRTAVLVAVDNILCAMIAIADTVKPEAELAVHTLTNMGLEVVLMTGDNSKTARAIAAQVGIRKVFAEVLPSHKVAKVEQLQQAGKRVAMVGDGVNDSPALAMADVGIAIGTGTDVAIEAADVVLIRNDLLDVVGSIDLSKKTVKRIRINFVFALIYNLVGIPVAAGVFLPIGLVLQPWMGSAAMAMSSVSVVLSSLLLKCYTKPSAEKLEARLGNTRRQGSLSEVSVHIGMGEMGRPSPKLSLLDRIVNYSRASINSLRSDKHSLNSLVLSEPDKASLLVEEPLCEEEFC</sequence>
<dbReference type="InterPro" id="IPR006122">
    <property type="entry name" value="HMA_Cu_ion-bd"/>
</dbReference>
<dbReference type="InterPro" id="IPR018303">
    <property type="entry name" value="ATPase_P-typ_P_site"/>
</dbReference>
<protein>
    <recommendedName>
        <fullName evidence="2">P-type Cu(+) transporter</fullName>
        <ecNumber evidence="2">7.2.2.8</ecNumber>
    </recommendedName>
</protein>
<evidence type="ECO:0000313" key="18">
    <source>
        <dbReference type="Ensembl" id="ENSMMOP00000005314.1"/>
    </source>
</evidence>
<dbReference type="Pfam" id="PF00702">
    <property type="entry name" value="Hydrolase"/>
    <property type="match status" value="1"/>
</dbReference>
<evidence type="ECO:0000256" key="1">
    <source>
        <dbReference type="ARBA" id="ARBA00004166"/>
    </source>
</evidence>
<dbReference type="SFLD" id="SFLDS00003">
    <property type="entry name" value="Haloacid_Dehalogenase"/>
    <property type="match status" value="1"/>
</dbReference>
<feature type="transmembrane region" description="Helical" evidence="15">
    <location>
        <begin position="963"/>
        <end position="987"/>
    </location>
</feature>
<feature type="transmembrane region" description="Helical" evidence="15">
    <location>
        <begin position="678"/>
        <end position="697"/>
    </location>
</feature>
<evidence type="ECO:0000256" key="7">
    <source>
        <dbReference type="ARBA" id="ARBA00022741"/>
    </source>
</evidence>
<dbReference type="Pfam" id="PF00403">
    <property type="entry name" value="HMA"/>
    <property type="match status" value="6"/>
</dbReference>
<dbReference type="InterPro" id="IPR023214">
    <property type="entry name" value="HAD_sf"/>
</dbReference>
<dbReference type="SUPFAM" id="SSF81660">
    <property type="entry name" value="Metal cation-transporting ATPase, ATP-binding domain N"/>
    <property type="match status" value="1"/>
</dbReference>
<evidence type="ECO:0000256" key="8">
    <source>
        <dbReference type="ARBA" id="ARBA00022796"/>
    </source>
</evidence>
<keyword evidence="7 15" id="KW-0547">Nucleotide-binding</keyword>
<feature type="transmembrane region" description="Helical" evidence="15">
    <location>
        <begin position="771"/>
        <end position="792"/>
    </location>
</feature>
<keyword evidence="9 15" id="KW-0067">ATP-binding</keyword>
<dbReference type="FunFam" id="3.40.1110.10:FF:000023">
    <property type="entry name" value="Copper-transporting ATPase 1, putative"/>
    <property type="match status" value="1"/>
</dbReference>
<dbReference type="EC" id="7.2.2.8" evidence="2"/>
<feature type="domain" description="HMA" evidence="17">
    <location>
        <begin position="8"/>
        <end position="74"/>
    </location>
</feature>
<dbReference type="SFLD" id="SFLDG00002">
    <property type="entry name" value="C1.7:_P-type_atpase_like"/>
    <property type="match status" value="1"/>
</dbReference>
<feature type="region of interest" description="Disordered" evidence="16">
    <location>
        <begin position="350"/>
        <end position="378"/>
    </location>
</feature>
<dbReference type="Gene3D" id="3.40.1110.10">
    <property type="entry name" value="Calcium-transporting ATPase, cytoplasmic domain N"/>
    <property type="match status" value="1"/>
</dbReference>
<evidence type="ECO:0000313" key="19">
    <source>
        <dbReference type="Proteomes" id="UP000261620"/>
    </source>
</evidence>
<dbReference type="Pfam" id="PF00122">
    <property type="entry name" value="E1-E2_ATPase"/>
    <property type="match status" value="1"/>
</dbReference>
<dbReference type="GO" id="GO:0140581">
    <property type="term" value="F:P-type monovalent copper transporter activity"/>
    <property type="evidence" value="ECO:0007669"/>
    <property type="project" value="UniProtKB-EC"/>
</dbReference>
<keyword evidence="8" id="KW-0187">Copper transport</keyword>
<dbReference type="PROSITE" id="PS50846">
    <property type="entry name" value="HMA_2"/>
    <property type="match status" value="6"/>
</dbReference>
<evidence type="ECO:0000256" key="6">
    <source>
        <dbReference type="ARBA" id="ARBA00022737"/>
    </source>
</evidence>
<dbReference type="NCBIfam" id="TIGR01494">
    <property type="entry name" value="ATPase_P-type"/>
    <property type="match status" value="2"/>
</dbReference>
<dbReference type="InterPro" id="IPR036163">
    <property type="entry name" value="HMA_dom_sf"/>
</dbReference>
<keyword evidence="11 15" id="KW-1133">Transmembrane helix</keyword>
<evidence type="ECO:0000256" key="15">
    <source>
        <dbReference type="RuleBase" id="RU362081"/>
    </source>
</evidence>
<feature type="domain" description="HMA" evidence="17">
    <location>
        <begin position="285"/>
        <end position="351"/>
    </location>
</feature>
<comment type="subcellular location">
    <subcellularLocation>
        <location evidence="1">Golgi apparatus</location>
        <location evidence="1">trans-Golgi network membrane</location>
        <topology evidence="1">Multi-pass membrane protein</topology>
    </subcellularLocation>
    <subcellularLocation>
        <location evidence="15">Membrane</location>
    </subcellularLocation>
</comment>
<evidence type="ECO:0000256" key="5">
    <source>
        <dbReference type="ARBA" id="ARBA00022723"/>
    </source>
</evidence>
<dbReference type="FunFam" id="3.30.70.100:FF:000001">
    <property type="entry name" value="ATPase copper transporting beta"/>
    <property type="match status" value="6"/>
</dbReference>
<dbReference type="CDD" id="cd02094">
    <property type="entry name" value="P-type_ATPase_Cu-like"/>
    <property type="match status" value="1"/>
</dbReference>
<reference evidence="18" key="1">
    <citation type="submission" date="2025-08" db="UniProtKB">
        <authorList>
            <consortium name="Ensembl"/>
        </authorList>
    </citation>
    <scope>IDENTIFICATION</scope>
</reference>
<feature type="transmembrane region" description="Helical" evidence="15">
    <location>
        <begin position="1007"/>
        <end position="1030"/>
    </location>
</feature>
<dbReference type="SUPFAM" id="SSF55008">
    <property type="entry name" value="HMA, heavy metal-associated domain"/>
    <property type="match status" value="6"/>
</dbReference>
<reference evidence="18" key="2">
    <citation type="submission" date="2025-09" db="UniProtKB">
        <authorList>
            <consortium name="Ensembl"/>
        </authorList>
    </citation>
    <scope>IDENTIFICATION</scope>
</reference>
<evidence type="ECO:0000256" key="16">
    <source>
        <dbReference type="SAM" id="MobiDB-lite"/>
    </source>
</evidence>
<dbReference type="GO" id="GO:0005802">
    <property type="term" value="C:trans-Golgi network"/>
    <property type="evidence" value="ECO:0007669"/>
    <property type="project" value="UniProtKB-ARBA"/>
</dbReference>
<dbReference type="SUPFAM" id="SSF81665">
    <property type="entry name" value="Calcium ATPase, transmembrane domain M"/>
    <property type="match status" value="1"/>
</dbReference>
<dbReference type="GO" id="GO:0016020">
    <property type="term" value="C:membrane"/>
    <property type="evidence" value="ECO:0007669"/>
    <property type="project" value="UniProtKB-SubCell"/>
</dbReference>
<dbReference type="SFLD" id="SFLDF00027">
    <property type="entry name" value="p-type_atpase"/>
    <property type="match status" value="1"/>
</dbReference>
<organism evidence="18 19">
    <name type="scientific">Mola mola</name>
    <name type="common">Ocean sunfish</name>
    <name type="synonym">Tetraodon mola</name>
    <dbReference type="NCBI Taxonomy" id="94237"/>
    <lineage>
        <taxon>Eukaryota</taxon>
        <taxon>Metazoa</taxon>
        <taxon>Chordata</taxon>
        <taxon>Craniata</taxon>
        <taxon>Vertebrata</taxon>
        <taxon>Euteleostomi</taxon>
        <taxon>Actinopterygii</taxon>
        <taxon>Neopterygii</taxon>
        <taxon>Teleostei</taxon>
        <taxon>Neoteleostei</taxon>
        <taxon>Acanthomorphata</taxon>
        <taxon>Eupercaria</taxon>
        <taxon>Tetraodontiformes</taxon>
        <taxon>Molidae</taxon>
        <taxon>Mola</taxon>
    </lineage>
</organism>
<dbReference type="InterPro" id="IPR059000">
    <property type="entry name" value="ATPase_P-type_domA"/>
</dbReference>
<dbReference type="GO" id="GO:0005524">
    <property type="term" value="F:ATP binding"/>
    <property type="evidence" value="ECO:0007669"/>
    <property type="project" value="UniProtKB-UniRule"/>
</dbReference>
<feature type="domain" description="HMA" evidence="17">
    <location>
        <begin position="176"/>
        <end position="242"/>
    </location>
</feature>
<evidence type="ECO:0000256" key="2">
    <source>
        <dbReference type="ARBA" id="ARBA00012517"/>
    </source>
</evidence>
<dbReference type="PRINTS" id="PR00942">
    <property type="entry name" value="CUATPASEI"/>
</dbReference>
<dbReference type="PROSITE" id="PS01047">
    <property type="entry name" value="HMA_1"/>
    <property type="match status" value="6"/>
</dbReference>
<dbReference type="InterPro" id="IPR017969">
    <property type="entry name" value="Heavy-metal-associated_CS"/>
</dbReference>
<dbReference type="PROSITE" id="PS00154">
    <property type="entry name" value="ATPASE_E1_E2"/>
    <property type="match status" value="1"/>
</dbReference>